<evidence type="ECO:0000313" key="3">
    <source>
        <dbReference type="EMBL" id="MFB9210334.1"/>
    </source>
</evidence>
<feature type="transmembrane region" description="Helical" evidence="1">
    <location>
        <begin position="68"/>
        <end position="88"/>
    </location>
</feature>
<evidence type="ECO:0000313" key="4">
    <source>
        <dbReference type="Proteomes" id="UP001589654"/>
    </source>
</evidence>
<dbReference type="PANTHER" id="PTHR42208">
    <property type="entry name" value="HEAVY METAL TRANSPORTER-RELATED"/>
    <property type="match status" value="1"/>
</dbReference>
<accession>A0ABV5J0I8</accession>
<organism evidence="3 4">
    <name type="scientific">Echinicola jeungdonensis</name>
    <dbReference type="NCBI Taxonomy" id="709343"/>
    <lineage>
        <taxon>Bacteria</taxon>
        <taxon>Pseudomonadati</taxon>
        <taxon>Bacteroidota</taxon>
        <taxon>Cytophagia</taxon>
        <taxon>Cytophagales</taxon>
        <taxon>Cyclobacteriaceae</taxon>
        <taxon>Echinicola</taxon>
    </lineage>
</organism>
<proteinExistence type="predicted"/>
<feature type="transmembrane region" description="Helical" evidence="1">
    <location>
        <begin position="156"/>
        <end position="179"/>
    </location>
</feature>
<feature type="transmembrane region" description="Helical" evidence="1">
    <location>
        <begin position="120"/>
        <end position="144"/>
    </location>
</feature>
<gene>
    <name evidence="3" type="ORF">ACFFUR_00820</name>
</gene>
<protein>
    <submittedName>
        <fullName evidence="3">Sulfite exporter TauE/SafE family protein</fullName>
    </submittedName>
</protein>
<keyword evidence="4" id="KW-1185">Reference proteome</keyword>
<keyword evidence="1" id="KW-0812">Transmembrane</keyword>
<keyword evidence="1" id="KW-0472">Membrane</keyword>
<dbReference type="PANTHER" id="PTHR42208:SF1">
    <property type="entry name" value="HEAVY METAL TRANSPORTER"/>
    <property type="match status" value="1"/>
</dbReference>
<dbReference type="RefSeq" id="WP_290246199.1">
    <property type="nucleotide sequence ID" value="NZ_JAUFQT010000001.1"/>
</dbReference>
<feature type="domain" description="Urease accessory protein UreH-like transmembrane" evidence="2">
    <location>
        <begin position="4"/>
        <end position="200"/>
    </location>
</feature>
<dbReference type="Pfam" id="PF13386">
    <property type="entry name" value="DsbD_2"/>
    <property type="match status" value="1"/>
</dbReference>
<name>A0ABV5J0I8_9BACT</name>
<feature type="transmembrane region" description="Helical" evidence="1">
    <location>
        <begin position="191"/>
        <end position="214"/>
    </location>
</feature>
<reference evidence="3 4" key="1">
    <citation type="submission" date="2024-09" db="EMBL/GenBank/DDBJ databases">
        <authorList>
            <person name="Sun Q."/>
            <person name="Mori K."/>
        </authorList>
    </citation>
    <scope>NUCLEOTIDE SEQUENCE [LARGE SCALE GENOMIC DNA]</scope>
    <source>
        <strain evidence="3 4">CECT 7682</strain>
    </source>
</reference>
<feature type="transmembrane region" description="Helical" evidence="1">
    <location>
        <begin position="6"/>
        <end position="28"/>
    </location>
</feature>
<evidence type="ECO:0000259" key="2">
    <source>
        <dbReference type="Pfam" id="PF13386"/>
    </source>
</evidence>
<dbReference type="EMBL" id="JBHMEW010000007">
    <property type="protein sequence ID" value="MFB9210334.1"/>
    <property type="molecule type" value="Genomic_DNA"/>
</dbReference>
<dbReference type="Proteomes" id="UP001589654">
    <property type="component" value="Unassembled WGS sequence"/>
</dbReference>
<sequence>MIWTAIVLGFVSSFHCVGMCGPIALAIGSLNKRGYWARKLAYNLGRTMTYSLLGLAIGFLGVGFEMAGMQQGLSIGLGIIMIIFAIFYSKGEKLMAGLGLFQFVGKLKNYLGYWIKRGGAVSFFVTGFLNGLMPCGMVYMALMAALAQGNPLGSSLYMAFFGIGTIPLLLVLMLGGNWINNFGRQKVSQWLPYFGVFIGCLFIFRGLGLGIHFLSPELQLMEIGTTIQEMTMCR</sequence>
<keyword evidence="1" id="KW-1133">Transmembrane helix</keyword>
<comment type="caution">
    <text evidence="3">The sequence shown here is derived from an EMBL/GenBank/DDBJ whole genome shotgun (WGS) entry which is preliminary data.</text>
</comment>
<evidence type="ECO:0000256" key="1">
    <source>
        <dbReference type="SAM" id="Phobius"/>
    </source>
</evidence>
<dbReference type="InterPro" id="IPR039447">
    <property type="entry name" value="UreH-like_TM_dom"/>
</dbReference>
<feature type="transmembrane region" description="Helical" evidence="1">
    <location>
        <begin position="40"/>
        <end position="62"/>
    </location>
</feature>